<dbReference type="EMBL" id="HG001630">
    <property type="protein sequence ID" value="CDF33017.1"/>
    <property type="molecule type" value="Genomic_DNA"/>
</dbReference>
<dbReference type="PANTHER" id="PTHR48471:SF1">
    <property type="entry name" value="DDE TNP4 DOMAIN-CONTAINING PROTEIN"/>
    <property type="match status" value="1"/>
</dbReference>
<dbReference type="RefSeq" id="XP_005712820.1">
    <property type="nucleotide sequence ID" value="XM_005712763.1"/>
</dbReference>
<organism evidence="4 5">
    <name type="scientific">Chondrus crispus</name>
    <name type="common">Carrageen Irish moss</name>
    <name type="synonym">Polymorpha crispa</name>
    <dbReference type="NCBI Taxonomy" id="2769"/>
    <lineage>
        <taxon>Eukaryota</taxon>
        <taxon>Rhodophyta</taxon>
        <taxon>Florideophyceae</taxon>
        <taxon>Rhodymeniophycidae</taxon>
        <taxon>Gigartinales</taxon>
        <taxon>Gigartinaceae</taxon>
        <taxon>Chondrus</taxon>
    </lineage>
</organism>
<name>R7Q3A3_CHOCR</name>
<comment type="cofactor">
    <cofactor evidence="1">
        <name>a divalent metal cation</name>
        <dbReference type="ChEBI" id="CHEBI:60240"/>
    </cofactor>
</comment>
<dbReference type="GO" id="GO:0046872">
    <property type="term" value="F:metal ion binding"/>
    <property type="evidence" value="ECO:0007669"/>
    <property type="project" value="UniProtKB-KW"/>
</dbReference>
<dbReference type="Proteomes" id="UP000012073">
    <property type="component" value="Unassembled WGS sequence"/>
</dbReference>
<dbReference type="PANTHER" id="PTHR48471">
    <property type="entry name" value="DDE TNP4 DOMAIN-CONTAINING PROTEIN"/>
    <property type="match status" value="1"/>
</dbReference>
<dbReference type="KEGG" id="ccp:CHC_T00001847001"/>
<evidence type="ECO:0000259" key="3">
    <source>
        <dbReference type="Pfam" id="PF13359"/>
    </source>
</evidence>
<dbReference type="OrthoDB" id="78198at2759"/>
<proteinExistence type="predicted"/>
<dbReference type="GeneID" id="17320537"/>
<dbReference type="OMA" id="LRICCHM"/>
<feature type="domain" description="DDE Tnp4" evidence="3">
    <location>
        <begin position="14"/>
        <end position="155"/>
    </location>
</feature>
<keyword evidence="5" id="KW-1185">Reference proteome</keyword>
<keyword evidence="2" id="KW-0479">Metal-binding</keyword>
<protein>
    <recommendedName>
        <fullName evidence="3">DDE Tnp4 domain-containing protein</fullName>
    </recommendedName>
</protein>
<evidence type="ECO:0000313" key="4">
    <source>
        <dbReference type="EMBL" id="CDF33017.1"/>
    </source>
</evidence>
<evidence type="ECO:0000256" key="1">
    <source>
        <dbReference type="ARBA" id="ARBA00001968"/>
    </source>
</evidence>
<gene>
    <name evidence="4" type="ORF">CHC_T00001847001</name>
</gene>
<sequence>MQNAYFKGFTQGVEVTNLFVWNFYGELIHAAINFPGSWHDTKLASASGLYFPKLSDEYTPPGYAVLGDSAFVNNLKATNGKVVRGRKSNETNDIPCSLALAAVDTILQRAMPSERQSAEWGVRAIKGPFARLKVPLPADSKKRYRLLRICCHMFNFRTRHVGRNQIRSTHCNRRPAQ</sequence>
<dbReference type="AlphaFoldDB" id="R7Q3A3"/>
<dbReference type="Pfam" id="PF13359">
    <property type="entry name" value="DDE_Tnp_4"/>
    <property type="match status" value="1"/>
</dbReference>
<dbReference type="InterPro" id="IPR027806">
    <property type="entry name" value="HARBI1_dom"/>
</dbReference>
<reference evidence="5" key="1">
    <citation type="journal article" date="2013" name="Proc. Natl. Acad. Sci. U.S.A.">
        <title>Genome structure and metabolic features in the red seaweed Chondrus crispus shed light on evolution of the Archaeplastida.</title>
        <authorList>
            <person name="Collen J."/>
            <person name="Porcel B."/>
            <person name="Carre W."/>
            <person name="Ball S.G."/>
            <person name="Chaparro C."/>
            <person name="Tonon T."/>
            <person name="Barbeyron T."/>
            <person name="Michel G."/>
            <person name="Noel B."/>
            <person name="Valentin K."/>
            <person name="Elias M."/>
            <person name="Artiguenave F."/>
            <person name="Arun A."/>
            <person name="Aury J.M."/>
            <person name="Barbosa-Neto J.F."/>
            <person name="Bothwell J.H."/>
            <person name="Bouget F.Y."/>
            <person name="Brillet L."/>
            <person name="Cabello-Hurtado F."/>
            <person name="Capella-Gutierrez S."/>
            <person name="Charrier B."/>
            <person name="Cladiere L."/>
            <person name="Cock J.M."/>
            <person name="Coelho S.M."/>
            <person name="Colleoni C."/>
            <person name="Czjzek M."/>
            <person name="Da Silva C."/>
            <person name="Delage L."/>
            <person name="Denoeud F."/>
            <person name="Deschamps P."/>
            <person name="Dittami S.M."/>
            <person name="Gabaldon T."/>
            <person name="Gachon C.M."/>
            <person name="Groisillier A."/>
            <person name="Herve C."/>
            <person name="Jabbari K."/>
            <person name="Katinka M."/>
            <person name="Kloareg B."/>
            <person name="Kowalczyk N."/>
            <person name="Labadie K."/>
            <person name="Leblanc C."/>
            <person name="Lopez P.J."/>
            <person name="McLachlan D.H."/>
            <person name="Meslet-Cladiere L."/>
            <person name="Moustafa A."/>
            <person name="Nehr Z."/>
            <person name="Nyvall Collen P."/>
            <person name="Panaud O."/>
            <person name="Partensky F."/>
            <person name="Poulain J."/>
            <person name="Rensing S.A."/>
            <person name="Rousvoal S."/>
            <person name="Samson G."/>
            <person name="Symeonidi A."/>
            <person name="Weissenbach J."/>
            <person name="Zambounis A."/>
            <person name="Wincker P."/>
            <person name="Boyen C."/>
        </authorList>
    </citation>
    <scope>NUCLEOTIDE SEQUENCE [LARGE SCALE GENOMIC DNA]</scope>
    <source>
        <strain evidence="5">cv. Stackhouse</strain>
    </source>
</reference>
<evidence type="ECO:0000313" key="5">
    <source>
        <dbReference type="Proteomes" id="UP000012073"/>
    </source>
</evidence>
<evidence type="ECO:0000256" key="2">
    <source>
        <dbReference type="ARBA" id="ARBA00022723"/>
    </source>
</evidence>
<dbReference type="Gramene" id="CDF33017">
    <property type="protein sequence ID" value="CDF33017"/>
    <property type="gene ID" value="CHC_T00001847001"/>
</dbReference>
<accession>R7Q3A3</accession>